<evidence type="ECO:0000313" key="4">
    <source>
        <dbReference type="Proteomes" id="UP001183643"/>
    </source>
</evidence>
<organism evidence="3 4">
    <name type="scientific">Catenuloplanes atrovinosus</name>
    <dbReference type="NCBI Taxonomy" id="137266"/>
    <lineage>
        <taxon>Bacteria</taxon>
        <taxon>Bacillati</taxon>
        <taxon>Actinomycetota</taxon>
        <taxon>Actinomycetes</taxon>
        <taxon>Micromonosporales</taxon>
        <taxon>Micromonosporaceae</taxon>
        <taxon>Catenuloplanes</taxon>
    </lineage>
</organism>
<dbReference type="InterPro" id="IPR011659">
    <property type="entry name" value="WD40"/>
</dbReference>
<accession>A0AAE3YRI2</accession>
<comment type="caution">
    <text evidence="3">The sequence shown here is derived from an EMBL/GenBank/DDBJ whole genome shotgun (WGS) entry which is preliminary data.</text>
</comment>
<proteinExistence type="inferred from homology"/>
<comment type="similarity">
    <text evidence="1">Belongs to the TolB family.</text>
</comment>
<dbReference type="EMBL" id="JAVDYB010000001">
    <property type="protein sequence ID" value="MDR7277128.1"/>
    <property type="molecule type" value="Genomic_DNA"/>
</dbReference>
<feature type="chain" id="PRO_5042269221" evidence="2">
    <location>
        <begin position="25"/>
        <end position="428"/>
    </location>
</feature>
<dbReference type="Proteomes" id="UP001183643">
    <property type="component" value="Unassembled WGS sequence"/>
</dbReference>
<evidence type="ECO:0000256" key="1">
    <source>
        <dbReference type="ARBA" id="ARBA00009820"/>
    </source>
</evidence>
<gene>
    <name evidence="3" type="ORF">J2S41_003906</name>
</gene>
<protein>
    <submittedName>
        <fullName evidence="3">Tol biopolymer transport system component</fullName>
    </submittedName>
</protein>
<keyword evidence="4" id="KW-1185">Reference proteome</keyword>
<evidence type="ECO:0000313" key="3">
    <source>
        <dbReference type="EMBL" id="MDR7277128.1"/>
    </source>
</evidence>
<sequence>MRASLWVAGATAVLLVVAPGVAVAAPGVPELISVVDGGGGAAGSSVEPSISADGRFVAFESAAGDLVPGDTNGVRDVFLRDRVLGTTVLVSAAWDGSDNPDGASSPAISGDGRFVAFDSYAENLVPGDVNGEADVFVYDRLTGTTVLASLTSGGAQANRNSYTPSLSADGRYVAFSTHASNLLTSHRNGTRLPDVVVRDLLLGTTTQVSLDPNGLGGTGTHLNPQVSADGRYITFISSSRDLVGDATYGYGVFIRDMSSGITTRAARTSTGSPAVGIFEYTISPDTRYLTFETDASGVVPGDVNGVPDVFFRDLRTGVTELISVADDGTQGDAESRDPSVGLSGRCVVWASGATTLVPGDTNASYDIFVRDRVAGTTTRLTGNGYGGYGYSPRLTPDGATVVFETAAALTADDTNGDYDVYAMDPGCR</sequence>
<dbReference type="InterPro" id="IPR011042">
    <property type="entry name" value="6-blade_b-propeller_TolB-like"/>
</dbReference>
<dbReference type="Gene3D" id="2.120.10.30">
    <property type="entry name" value="TolB, C-terminal domain"/>
    <property type="match status" value="2"/>
</dbReference>
<dbReference type="PANTHER" id="PTHR36842:SF1">
    <property type="entry name" value="PROTEIN TOLB"/>
    <property type="match status" value="1"/>
</dbReference>
<keyword evidence="2" id="KW-0732">Signal</keyword>
<evidence type="ECO:0000256" key="2">
    <source>
        <dbReference type="SAM" id="SignalP"/>
    </source>
</evidence>
<dbReference type="Pfam" id="PF07676">
    <property type="entry name" value="PD40"/>
    <property type="match status" value="1"/>
</dbReference>
<feature type="signal peptide" evidence="2">
    <location>
        <begin position="1"/>
        <end position="24"/>
    </location>
</feature>
<name>A0AAE3YRI2_9ACTN</name>
<reference evidence="3" key="1">
    <citation type="submission" date="2023-07" db="EMBL/GenBank/DDBJ databases">
        <title>Sequencing the genomes of 1000 actinobacteria strains.</title>
        <authorList>
            <person name="Klenk H.-P."/>
        </authorList>
    </citation>
    <scope>NUCLEOTIDE SEQUENCE</scope>
    <source>
        <strain evidence="3">DSM 44707</strain>
    </source>
</reference>
<dbReference type="RefSeq" id="WP_310369329.1">
    <property type="nucleotide sequence ID" value="NZ_JAVDYB010000001.1"/>
</dbReference>
<dbReference type="AlphaFoldDB" id="A0AAE3YRI2"/>
<dbReference type="SUPFAM" id="SSF82171">
    <property type="entry name" value="DPP6 N-terminal domain-like"/>
    <property type="match status" value="1"/>
</dbReference>
<dbReference type="PANTHER" id="PTHR36842">
    <property type="entry name" value="PROTEIN TOLB HOMOLOG"/>
    <property type="match status" value="1"/>
</dbReference>